<name>A0AAE3EJB3_9SPIR</name>
<feature type="domain" description="Polymerase nucleotidyl transferase" evidence="1">
    <location>
        <begin position="5"/>
        <end position="35"/>
    </location>
</feature>
<accession>A0AAE3EJB3</accession>
<evidence type="ECO:0000313" key="2">
    <source>
        <dbReference type="EMBL" id="MCD1656045.1"/>
    </source>
</evidence>
<dbReference type="GO" id="GO:0016779">
    <property type="term" value="F:nucleotidyltransferase activity"/>
    <property type="evidence" value="ECO:0007669"/>
    <property type="project" value="InterPro"/>
</dbReference>
<dbReference type="EMBL" id="JAINWA010000003">
    <property type="protein sequence ID" value="MCD1656045.1"/>
    <property type="molecule type" value="Genomic_DNA"/>
</dbReference>
<comment type="caution">
    <text evidence="2">The sequence shown here is derived from an EMBL/GenBank/DDBJ whole genome shotgun (WGS) entry which is preliminary data.</text>
</comment>
<keyword evidence="3" id="KW-1185">Reference proteome</keyword>
<reference evidence="2" key="1">
    <citation type="submission" date="2021-08" db="EMBL/GenBank/DDBJ databases">
        <title>Comparative analyses of Brucepasteria parasyntrophica and Teretinema zuelzerae.</title>
        <authorList>
            <person name="Song Y."/>
            <person name="Brune A."/>
        </authorList>
    </citation>
    <scope>NUCLEOTIDE SEQUENCE</scope>
    <source>
        <strain evidence="2">DSM 1903</strain>
    </source>
</reference>
<dbReference type="Pfam" id="PF01909">
    <property type="entry name" value="NTP_transf_2"/>
    <property type="match status" value="1"/>
</dbReference>
<protein>
    <submittedName>
        <fullName evidence="2">Nucleotidyltransferase domain-containing protein</fullName>
    </submittedName>
</protein>
<dbReference type="AlphaFoldDB" id="A0AAE3EJB3"/>
<dbReference type="SUPFAM" id="SSF81301">
    <property type="entry name" value="Nucleotidyltransferase"/>
    <property type="match status" value="1"/>
</dbReference>
<dbReference type="InterPro" id="IPR043519">
    <property type="entry name" value="NT_sf"/>
</dbReference>
<evidence type="ECO:0000313" key="3">
    <source>
        <dbReference type="Proteomes" id="UP001198163"/>
    </source>
</evidence>
<dbReference type="Proteomes" id="UP001198163">
    <property type="component" value="Unassembled WGS sequence"/>
</dbReference>
<dbReference type="Gene3D" id="3.30.460.10">
    <property type="entry name" value="Beta Polymerase, domain 2"/>
    <property type="match status" value="1"/>
</dbReference>
<proteinExistence type="predicted"/>
<dbReference type="InterPro" id="IPR002934">
    <property type="entry name" value="Polymerase_NTP_transf_dom"/>
</dbReference>
<dbReference type="RefSeq" id="WP_230758372.1">
    <property type="nucleotide sequence ID" value="NZ_JAINWA010000003.1"/>
</dbReference>
<organism evidence="2 3">
    <name type="scientific">Teretinema zuelzerae</name>
    <dbReference type="NCBI Taxonomy" id="156"/>
    <lineage>
        <taxon>Bacteria</taxon>
        <taxon>Pseudomonadati</taxon>
        <taxon>Spirochaetota</taxon>
        <taxon>Spirochaetia</taxon>
        <taxon>Spirochaetales</taxon>
        <taxon>Treponemataceae</taxon>
        <taxon>Teretinema</taxon>
    </lineage>
</organism>
<sequence>MEIAKTRFYIFGSYLKNLNYNDIDVLVVIPRIENINMINENIHKLSIENPMNIVHVQIYLSSEYYNIENKFSYEKVNHEISSDEFIKLYKIRPTTAST</sequence>
<evidence type="ECO:0000259" key="1">
    <source>
        <dbReference type="Pfam" id="PF01909"/>
    </source>
</evidence>
<gene>
    <name evidence="2" type="ORF">K7J14_15200</name>
</gene>